<gene>
    <name evidence="3" type="ORF">ABFW12_02850</name>
</gene>
<feature type="chain" id="PRO_5047379814" description="Intersectin-EH binding protein Ibp1" evidence="2">
    <location>
        <begin position="31"/>
        <end position="112"/>
    </location>
</feature>
<dbReference type="EMBL" id="JBDLOU010000004">
    <property type="protein sequence ID" value="MEX3737165.1"/>
    <property type="molecule type" value="Genomic_DNA"/>
</dbReference>
<keyword evidence="2" id="KW-0732">Signal</keyword>
<dbReference type="RefSeq" id="WP_234814552.1">
    <property type="nucleotide sequence ID" value="NZ_JACKVC010000009.1"/>
</dbReference>
<proteinExistence type="predicted"/>
<feature type="region of interest" description="Disordered" evidence="1">
    <location>
        <begin position="92"/>
        <end position="112"/>
    </location>
</feature>
<dbReference type="PROSITE" id="PS51257">
    <property type="entry name" value="PROKAR_LIPOPROTEIN"/>
    <property type="match status" value="1"/>
</dbReference>
<evidence type="ECO:0000313" key="4">
    <source>
        <dbReference type="Proteomes" id="UP001558474"/>
    </source>
</evidence>
<comment type="caution">
    <text evidence="3">The sequence shown here is derived from an EMBL/GenBank/DDBJ whole genome shotgun (WGS) entry which is preliminary data.</text>
</comment>
<name>A0ABV3VAC1_9MYCO</name>
<protein>
    <recommendedName>
        <fullName evidence="5">Intersectin-EH binding protein Ibp1</fullName>
    </recommendedName>
</protein>
<organism evidence="3 4">
    <name type="scientific">Mycolicibacterium porcinum</name>
    <dbReference type="NCBI Taxonomy" id="39693"/>
    <lineage>
        <taxon>Bacteria</taxon>
        <taxon>Bacillati</taxon>
        <taxon>Actinomycetota</taxon>
        <taxon>Actinomycetes</taxon>
        <taxon>Mycobacteriales</taxon>
        <taxon>Mycobacteriaceae</taxon>
        <taxon>Mycolicibacterium</taxon>
    </lineage>
</organism>
<evidence type="ECO:0000313" key="3">
    <source>
        <dbReference type="EMBL" id="MEX3737165.1"/>
    </source>
</evidence>
<dbReference type="Proteomes" id="UP001558474">
    <property type="component" value="Unassembled WGS sequence"/>
</dbReference>
<keyword evidence="4" id="KW-1185">Reference proteome</keyword>
<reference evidence="3 4" key="1">
    <citation type="submission" date="2024-04" db="EMBL/GenBank/DDBJ databases">
        <title>Genomic Markers of Mycobacteria.</title>
        <authorList>
            <person name="Soliman M.S."/>
            <person name="Elkholy A."/>
            <person name="Soliman N.S."/>
            <person name="Abbas A."/>
            <person name="Khayrat S."/>
            <person name="Shawky S."/>
        </authorList>
    </citation>
    <scope>NUCLEOTIDE SEQUENCE [LARGE SCALE GENOMIC DNA]</scope>
    <source>
        <strain evidence="3 4">Egy-CU-AM5</strain>
    </source>
</reference>
<evidence type="ECO:0008006" key="5">
    <source>
        <dbReference type="Google" id="ProtNLM"/>
    </source>
</evidence>
<evidence type="ECO:0000256" key="1">
    <source>
        <dbReference type="SAM" id="MobiDB-lite"/>
    </source>
</evidence>
<accession>A0ABV3VAC1</accession>
<evidence type="ECO:0000256" key="2">
    <source>
        <dbReference type="SAM" id="SignalP"/>
    </source>
</evidence>
<feature type="signal peptide" evidence="2">
    <location>
        <begin position="1"/>
        <end position="30"/>
    </location>
</feature>
<sequence length="112" mass="11051">MNSRVAAAVLSIAGAGCALSLWLGPPVAHAACTSGEEEDVYTTTCTPFLVPNSPSPFSGIPGNPDLPAVNLPGGGGAIPCTGHNAGECIGLAEEDEAEGPQPIPRSTISASP</sequence>